<organism evidence="2 3">
    <name type="scientific">Adlercreutzia faecimuris</name>
    <dbReference type="NCBI Taxonomy" id="2897341"/>
    <lineage>
        <taxon>Bacteria</taxon>
        <taxon>Bacillati</taxon>
        <taxon>Actinomycetota</taxon>
        <taxon>Coriobacteriia</taxon>
        <taxon>Eggerthellales</taxon>
        <taxon>Eggerthellaceae</taxon>
        <taxon>Adlercreutzia</taxon>
    </lineage>
</organism>
<protein>
    <submittedName>
        <fullName evidence="2">Alpha-E domain-containing protein</fullName>
    </submittedName>
</protein>
<dbReference type="InterPro" id="IPR007296">
    <property type="entry name" value="DUF403"/>
</dbReference>
<evidence type="ECO:0000313" key="3">
    <source>
        <dbReference type="Proteomes" id="UP001430755"/>
    </source>
</evidence>
<evidence type="ECO:0000313" key="2">
    <source>
        <dbReference type="EMBL" id="MCI2240888.1"/>
    </source>
</evidence>
<reference evidence="2" key="1">
    <citation type="submission" date="2021-11" db="EMBL/GenBank/DDBJ databases">
        <title>A Novel Adlercreutzia Species, isolated from a Allomyrina dichotoma larva feces.</title>
        <authorList>
            <person name="Suh M.K."/>
        </authorList>
    </citation>
    <scope>NUCLEOTIDE SEQUENCE</scope>
    <source>
        <strain evidence="2">JBNU-10</strain>
    </source>
</reference>
<comment type="caution">
    <text evidence="2">The sequence shown here is derived from an EMBL/GenBank/DDBJ whole genome shotgun (WGS) entry which is preliminary data.</text>
</comment>
<dbReference type="RefSeq" id="WP_242162543.1">
    <property type="nucleotide sequence ID" value="NZ_JAJMLW010000001.1"/>
</dbReference>
<dbReference type="EMBL" id="JAJMLW010000001">
    <property type="protein sequence ID" value="MCI2240888.1"/>
    <property type="molecule type" value="Genomic_DNA"/>
</dbReference>
<dbReference type="Proteomes" id="UP001430755">
    <property type="component" value="Unassembled WGS sequence"/>
</dbReference>
<proteinExistence type="predicted"/>
<dbReference type="Pfam" id="PF04168">
    <property type="entry name" value="Alpha-E"/>
    <property type="match status" value="1"/>
</dbReference>
<gene>
    <name evidence="2" type="ORF">LPT13_00750</name>
</gene>
<keyword evidence="3" id="KW-1185">Reference proteome</keyword>
<accession>A0ABS9WDG2</accession>
<sequence length="227" mass="25869">MGSLSLERVGRLLWLGRYVERSYTTLQFILATYDAALDSVEGNWKGQLEELGFDQENDDPIAFFRECLFSRELTASIYYSMSAAYDNAVVLRDVIGSESVAYVQMALNDIERAEHSDAPLLDLQTVIDCILAFKGSCDDYVVNDAARNIIKCGFSIERMDLYTRLSYQLGDLRRETQKLASRIDRTGLPYDRAAFKELIDAVFSPRFPEKTTYEELGVMLELIARVF</sequence>
<feature type="domain" description="DUF403" evidence="1">
    <location>
        <begin position="11"/>
        <end position="166"/>
    </location>
</feature>
<evidence type="ECO:0000259" key="1">
    <source>
        <dbReference type="Pfam" id="PF04168"/>
    </source>
</evidence>
<name>A0ABS9WDG2_9ACTN</name>